<evidence type="ECO:0000313" key="3">
    <source>
        <dbReference type="Proteomes" id="UP000652477"/>
    </source>
</evidence>
<evidence type="ECO:0000313" key="2">
    <source>
        <dbReference type="EMBL" id="MBC5690464.1"/>
    </source>
</evidence>
<dbReference type="GO" id="GO:0016810">
    <property type="term" value="F:hydrolase activity, acting on carbon-nitrogen (but not peptide) bonds"/>
    <property type="evidence" value="ECO:0007669"/>
    <property type="project" value="InterPro"/>
</dbReference>
<keyword evidence="3" id="KW-1185">Reference proteome</keyword>
<name>A0A923RRB7_9FIRM</name>
<feature type="domain" description="Amidohydrolase 3" evidence="1">
    <location>
        <begin position="433"/>
        <end position="521"/>
    </location>
</feature>
<dbReference type="PANTHER" id="PTHR11647:SF1">
    <property type="entry name" value="COLLAPSIN RESPONSE MEDIATOR PROTEIN"/>
    <property type="match status" value="1"/>
</dbReference>
<dbReference type="RefSeq" id="WP_186877114.1">
    <property type="nucleotide sequence ID" value="NZ_JACOPF010000005.1"/>
</dbReference>
<dbReference type="Gene3D" id="2.30.40.10">
    <property type="entry name" value="Urease, subunit C, domain 1"/>
    <property type="match status" value="1"/>
</dbReference>
<dbReference type="InterPro" id="IPR011059">
    <property type="entry name" value="Metal-dep_hydrolase_composite"/>
</dbReference>
<protein>
    <submittedName>
        <fullName evidence="2">Amidohydrolase family protein</fullName>
    </submittedName>
</protein>
<proteinExistence type="predicted"/>
<organism evidence="2 3">
    <name type="scientific">Mediterraneibacter hominis</name>
    <dbReference type="NCBI Taxonomy" id="2763054"/>
    <lineage>
        <taxon>Bacteria</taxon>
        <taxon>Bacillati</taxon>
        <taxon>Bacillota</taxon>
        <taxon>Clostridia</taxon>
        <taxon>Lachnospirales</taxon>
        <taxon>Lachnospiraceae</taxon>
        <taxon>Mediterraneibacter</taxon>
    </lineage>
</organism>
<feature type="domain" description="Amidohydrolase 3" evidence="1">
    <location>
        <begin position="52"/>
        <end position="264"/>
    </location>
</feature>
<dbReference type="InterPro" id="IPR050378">
    <property type="entry name" value="Metallo-dep_Hydrolases_sf"/>
</dbReference>
<dbReference type="AlphaFoldDB" id="A0A923RRB7"/>
<evidence type="ECO:0000259" key="1">
    <source>
        <dbReference type="Pfam" id="PF07969"/>
    </source>
</evidence>
<dbReference type="InterPro" id="IPR032466">
    <property type="entry name" value="Metal_Hydrolase"/>
</dbReference>
<dbReference type="EMBL" id="JACOPF010000005">
    <property type="protein sequence ID" value="MBC5690464.1"/>
    <property type="molecule type" value="Genomic_DNA"/>
</dbReference>
<accession>A0A923RRB7</accession>
<sequence length="543" mass="60375">MTKILITNGVIYDGLGNEPFEGNIYIEDELIKKVFKKGEDTPELKEIEKEAEIIDAQGKTVTPGFIDIHRHCDIQPFYGTDFGKVMLAQGITTTVAGNCGFSMVPVPEEEEKAEEMFAFAEPVVGPAYRGIHTYGEYMDALDKIKLPLNFASMIGSGTVKIAVKGFANTPFTEEEMKKASGYIEDALEKGAVGVSAGIMYLPECYNSTDDYAKMLAPMGKYKTPLCTHIRGEGDSMVDSVKEVIEIGKKVGCPVEISHFKSCGMANWRKEIHRAIALIEEARNEGQDVTCDFYPYEGGSTALTTMVPPAFVNGDMNRALQRMGTKEGVEEFCKSLEVDYDDWDNFAITLGWDRILISGVNKESNQKFVGKMVSEAAKEYGFESDGAFVAWLLHDENGKVAIINMSMCQEDIDTVAKLPYSTVISDSIYAVTDTPHPRMYGAFPKIIREYVEERHLFTMEEAVRKMTSLPASRMSIARRGQIKEGYFADINIFEPSKLKDHATFEKPVQLASGIEKCFVNGKLAWENGNMCDDACGKNLRRTDV</sequence>
<dbReference type="PANTHER" id="PTHR11647">
    <property type="entry name" value="HYDRANTOINASE/DIHYDROPYRIMIDINASE FAMILY MEMBER"/>
    <property type="match status" value="1"/>
</dbReference>
<dbReference type="Proteomes" id="UP000652477">
    <property type="component" value="Unassembled WGS sequence"/>
</dbReference>
<gene>
    <name evidence="2" type="ORF">H8S37_16245</name>
</gene>
<dbReference type="Pfam" id="PF07969">
    <property type="entry name" value="Amidohydro_3"/>
    <property type="match status" value="2"/>
</dbReference>
<reference evidence="2" key="1">
    <citation type="submission" date="2020-08" db="EMBL/GenBank/DDBJ databases">
        <title>Genome public.</title>
        <authorList>
            <person name="Liu C."/>
            <person name="Sun Q."/>
        </authorList>
    </citation>
    <scope>NUCLEOTIDE SEQUENCE</scope>
    <source>
        <strain evidence="2">NSJ-55</strain>
    </source>
</reference>
<dbReference type="SUPFAM" id="SSF51556">
    <property type="entry name" value="Metallo-dependent hydrolases"/>
    <property type="match status" value="1"/>
</dbReference>
<dbReference type="SUPFAM" id="SSF51338">
    <property type="entry name" value="Composite domain of metallo-dependent hydrolases"/>
    <property type="match status" value="2"/>
</dbReference>
<comment type="caution">
    <text evidence="2">The sequence shown here is derived from an EMBL/GenBank/DDBJ whole genome shotgun (WGS) entry which is preliminary data.</text>
</comment>
<dbReference type="Gene3D" id="3.20.20.140">
    <property type="entry name" value="Metal-dependent hydrolases"/>
    <property type="match status" value="2"/>
</dbReference>
<dbReference type="InterPro" id="IPR013108">
    <property type="entry name" value="Amidohydro_3"/>
</dbReference>